<dbReference type="AlphaFoldDB" id="W9J7L6"/>
<evidence type="ECO:0000256" key="1">
    <source>
        <dbReference type="ARBA" id="ARBA00006484"/>
    </source>
</evidence>
<dbReference type="VEuPathDB" id="FungiDB:FOZG_18258"/>
<dbReference type="EMBL" id="JH717940">
    <property type="protein sequence ID" value="EWZ28032.1"/>
    <property type="molecule type" value="Genomic_DNA"/>
</dbReference>
<organism evidence="4">
    <name type="scientific">Fusarium oxysporum Fo47</name>
    <dbReference type="NCBI Taxonomy" id="660027"/>
    <lineage>
        <taxon>Eukaryota</taxon>
        <taxon>Fungi</taxon>
        <taxon>Dikarya</taxon>
        <taxon>Ascomycota</taxon>
        <taxon>Pezizomycotina</taxon>
        <taxon>Sordariomycetes</taxon>
        <taxon>Hypocreomycetidae</taxon>
        <taxon>Hypocreales</taxon>
        <taxon>Nectriaceae</taxon>
        <taxon>Fusarium</taxon>
        <taxon>Fusarium oxysporum species complex</taxon>
    </lineage>
</organism>
<evidence type="ECO:0000259" key="3">
    <source>
        <dbReference type="Pfam" id="PF13843"/>
    </source>
</evidence>
<dbReference type="PRINTS" id="PR00081">
    <property type="entry name" value="GDHRDH"/>
</dbReference>
<dbReference type="PANTHER" id="PTHR24320">
    <property type="entry name" value="RETINOL DEHYDROGENASE"/>
    <property type="match status" value="1"/>
</dbReference>
<reference evidence="4" key="1">
    <citation type="submission" date="2011-06" db="EMBL/GenBank/DDBJ databases">
        <title>The Genome Sequence of Fusarium oxysporum Fo47.</title>
        <authorList>
            <consortium name="The Broad Institute Genome Sequencing Platform"/>
            <person name="Ma L.-J."/>
            <person name="Gale L.R."/>
            <person name="Schwartz D.C."/>
            <person name="Zhou S."/>
            <person name="Corby-Kistler H."/>
            <person name="Young S.K."/>
            <person name="Zeng Q."/>
            <person name="Gargeya S."/>
            <person name="Fitzgerald M."/>
            <person name="Haas B."/>
            <person name="Abouelleil A."/>
            <person name="Alvarado L."/>
            <person name="Arachchi H.M."/>
            <person name="Berlin A."/>
            <person name="Brown A."/>
            <person name="Chapman S.B."/>
            <person name="Chen Z."/>
            <person name="Dunbar C."/>
            <person name="Freedman E."/>
            <person name="Gearin G."/>
            <person name="Gellesch M."/>
            <person name="Goldberg J."/>
            <person name="Griggs A."/>
            <person name="Gujja S."/>
            <person name="Heiman D."/>
            <person name="Howarth C."/>
            <person name="Larson L."/>
            <person name="Lui A."/>
            <person name="MacDonald P.J.P."/>
            <person name="Mehta T."/>
            <person name="Montmayeur A."/>
            <person name="Murphy C."/>
            <person name="Neiman D."/>
            <person name="Pearson M."/>
            <person name="Priest M."/>
            <person name="Roberts A."/>
            <person name="Saif S."/>
            <person name="Shea T."/>
            <person name="Shenoy N."/>
            <person name="Sisk P."/>
            <person name="Stolte C."/>
            <person name="Sykes S."/>
            <person name="Wortman J."/>
            <person name="Nusbaum C."/>
            <person name="Birren B."/>
        </authorList>
    </citation>
    <scope>NUCLEOTIDE SEQUENCE [LARGE SCALE GENOMIC DNA]</scope>
    <source>
        <strain evidence="4">Fo47</strain>
    </source>
</reference>
<dbReference type="Pfam" id="PF00106">
    <property type="entry name" value="adh_short"/>
    <property type="match status" value="1"/>
</dbReference>
<proteinExistence type="inferred from homology"/>
<dbReference type="Proteomes" id="UP000030766">
    <property type="component" value="Unassembled WGS sequence"/>
</dbReference>
<dbReference type="Pfam" id="PF13843">
    <property type="entry name" value="DDE_Tnp_1_7"/>
    <property type="match status" value="1"/>
</dbReference>
<dbReference type="HOGENOM" id="CLU_284412_0_0_1"/>
<dbReference type="InterPro" id="IPR029526">
    <property type="entry name" value="PGBD"/>
</dbReference>
<protein>
    <recommendedName>
        <fullName evidence="3">PiggyBac transposable element-derived protein domain-containing protein</fullName>
    </recommendedName>
</protein>
<dbReference type="Gene3D" id="3.40.50.720">
    <property type="entry name" value="NAD(P)-binding Rossmann-like Domain"/>
    <property type="match status" value="2"/>
</dbReference>
<accession>W9J7L6</accession>
<evidence type="ECO:0000313" key="4">
    <source>
        <dbReference type="EMBL" id="EWZ28032.1"/>
    </source>
</evidence>
<dbReference type="PANTHER" id="PTHR24320:SF154">
    <property type="entry name" value="OXIDOREDUCTASE, SHORT-CHAIN DEHYDROGENASE_REDUCTASE FAMILY (AFU_ORTHOLOGUE AFUA_2G04560)"/>
    <property type="match status" value="1"/>
</dbReference>
<dbReference type="SUPFAM" id="SSF51735">
    <property type="entry name" value="NAD(P)-binding Rossmann-fold domains"/>
    <property type="match status" value="2"/>
</dbReference>
<dbReference type="GO" id="GO:0016491">
    <property type="term" value="F:oxidoreductase activity"/>
    <property type="evidence" value="ECO:0007669"/>
    <property type="project" value="UniProtKB-KW"/>
</dbReference>
<reference evidence="4" key="2">
    <citation type="submission" date="2012-06" db="EMBL/GenBank/DDBJ databases">
        <title>Annotation of the Genome Sequence of Fusarium oxysporum Fo47.</title>
        <authorList>
            <consortium name="The Broad Institute Genomics Platform"/>
            <person name="Ma L.-J."/>
            <person name="Corby-Kistler H."/>
            <person name="Broz K."/>
            <person name="Gale L.R."/>
            <person name="Jonkers W."/>
            <person name="O'Donnell K."/>
            <person name="Ploetz R."/>
            <person name="Steinberg C."/>
            <person name="Schwartz D.C."/>
            <person name="VanEtten H."/>
            <person name="Zhou S."/>
            <person name="Young S.K."/>
            <person name="Zeng Q."/>
            <person name="Gargeya S."/>
            <person name="Fitzgerald M."/>
            <person name="Abouelleil A."/>
            <person name="Alvarado L."/>
            <person name="Chapman S.B."/>
            <person name="Gainer-Dewar J."/>
            <person name="Goldberg J."/>
            <person name="Griggs A."/>
            <person name="Gujja S."/>
            <person name="Hansen M."/>
            <person name="Howarth C."/>
            <person name="Imamovic A."/>
            <person name="Ireland A."/>
            <person name="Larimer J."/>
            <person name="McCowan C."/>
            <person name="Murphy C."/>
            <person name="Pearson M."/>
            <person name="Poon T.W."/>
            <person name="Priest M."/>
            <person name="Roberts A."/>
            <person name="Saif S."/>
            <person name="Shea T."/>
            <person name="Sykes S."/>
            <person name="Wortman J."/>
            <person name="Nusbaum C."/>
            <person name="Birren B."/>
        </authorList>
    </citation>
    <scope>NUCLEOTIDE SEQUENCE</scope>
    <source>
        <strain evidence="4">Fo47</strain>
    </source>
</reference>
<dbReference type="InterPro" id="IPR036291">
    <property type="entry name" value="NAD(P)-bd_dom_sf"/>
</dbReference>
<comment type="similarity">
    <text evidence="1">Belongs to the short-chain dehydrogenases/reductases (SDR) family.</text>
</comment>
<keyword evidence="2" id="KW-0560">Oxidoreductase</keyword>
<name>W9J7L6_FUSOX</name>
<feature type="domain" description="PiggyBac transposable element-derived protein" evidence="3">
    <location>
        <begin position="287"/>
        <end position="672"/>
    </location>
</feature>
<gene>
    <name evidence="4" type="ORF">FOZG_18258</name>
</gene>
<sequence length="1092" mass="122667">MSGLAIHPKGVQFKPDIDIPDLTGKIICITGGTAGIGKAALLSLVKHNPGHIVFTGRNAAKAKEVILEARKISPVTVTFLECDLSSLQSVTAAAKQFLADFDKLDILFANAGIMAVPPGLTKDGYEVQFGTNHMGHALLLKYLLPLMAKTAATGRDVRLVTTSSSAFQGASGITFDTIKTPQSMIFGHFRRYLLDCAGATIAYRTHLFSRNDEEIILKRPMTSQSIPGEALNASDPSSYITEKNSRREQPNDVTCRPVFNPATRCGAYFLPMEMPSRDPVIKSLPHTPLELFQIFLPYSLVKIWVQYTNRWVESLLQDRHLKPAARLKSWVETSVAEVYIWLAILIYIGIHKEATIHSHWETSHPEHYAPDHPIRRLMTYDRFQLLQRHIRVFNPFNISDIPSEGTNLAVDECMTRFTGRSYETTKVPNKPTRLGFKSWVAAQKGFFLQWIWHQPKKRYGPVALVKKKDPIQLSRQLRSQRRRGLYTPLNPTQSVVFALVNKLPKARYHVFIDNLFSSANLFTHLRRLGHGATGTARRNCGIYKPFVQLKVDNTAGRNLLRFGEVNQIAWKDNSLVLFLTSVFKGDELVKRKRKRPNTMEARARPIQRFFGDEAVKDFNIPLVAAIYNDEMNHVDRGDQLRASLGYNHRIRRGPWQALAWTFLLEIALVNSYLLQLHGNPSWKRCKSQTAWRSCIVDALIAAFSPDYKGRKLYRSGHDNLSHPDHQLIYRGRTKNSRCHACLGHRCGVARSQAQERALAEINGNRGRKEAPKSSTRGKYLTPEEGAYNMCWVATTKRENLVNGTYYEPVGWPGTMTKVSQDNVLRDQLWDWTQKELEGFLMHLVLTGATGLVGSAVLDAMLKAKDITKITILSRRQVPMAEAAKDPRINVLLQEDFERYTPDTLEKLQGANGMVWALGISQTKVTKDEYIKITKTFAVAAAEAVSSLASPDKPFRFIYVSGAGATQSPGVFTPFFGGVKGETEVLLSALRRTHPGFLAEAVRPSVVDGSAHWAIKPYLPNPGFLYNILGAVFLAPTRVLARNYHAPTESFGRFLTEMAMGKFDQQLKSRELSTLKGGLRIVENVDFRQLAGL</sequence>
<evidence type="ECO:0000256" key="2">
    <source>
        <dbReference type="ARBA" id="ARBA00023002"/>
    </source>
</evidence>
<dbReference type="InterPro" id="IPR002347">
    <property type="entry name" value="SDR_fam"/>
</dbReference>